<accession>A0ACC2P1S9</accession>
<name>A0ACC2P1S9_9HYME</name>
<comment type="caution">
    <text evidence="1">The sequence shown here is derived from an EMBL/GenBank/DDBJ whole genome shotgun (WGS) entry which is preliminary data.</text>
</comment>
<dbReference type="Proteomes" id="UP001239111">
    <property type="component" value="Chromosome 2"/>
</dbReference>
<dbReference type="EMBL" id="CM056742">
    <property type="protein sequence ID" value="KAJ8677530.1"/>
    <property type="molecule type" value="Genomic_DNA"/>
</dbReference>
<proteinExistence type="predicted"/>
<reference evidence="1" key="1">
    <citation type="submission" date="2023-04" db="EMBL/GenBank/DDBJ databases">
        <title>A chromosome-level genome assembly of the parasitoid wasp Eretmocerus hayati.</title>
        <authorList>
            <person name="Zhong Y."/>
            <person name="Liu S."/>
            <person name="Liu Y."/>
        </authorList>
    </citation>
    <scope>NUCLEOTIDE SEQUENCE</scope>
    <source>
        <strain evidence="1">ZJU_SS_LIU_2023</strain>
    </source>
</reference>
<gene>
    <name evidence="1" type="ORF">QAD02_013317</name>
</gene>
<sequence length="211" mass="24048">MDAASDKHQFDGHSLVLLDGTIIDDDECLISFKDEVLLLLTEDEMRLNDDSGYETTSSPSSEFRKPTDSRRSCNEEQGFDENVTRRPFTNLPVNNLTPSENTRLMKAKQTKSRVAQNDDNSGPSQDANSTNRPNNSPPKTFKNFKVPFDKLRSDVEFEMNGYESKSIEMQAESKKRVRTAVSQRVIGEMRMIGHNAKKRHFERVAIALRDK</sequence>
<keyword evidence="2" id="KW-1185">Reference proteome</keyword>
<protein>
    <submittedName>
        <fullName evidence="1">Uncharacterized protein</fullName>
    </submittedName>
</protein>
<evidence type="ECO:0000313" key="1">
    <source>
        <dbReference type="EMBL" id="KAJ8677530.1"/>
    </source>
</evidence>
<evidence type="ECO:0000313" key="2">
    <source>
        <dbReference type="Proteomes" id="UP001239111"/>
    </source>
</evidence>
<organism evidence="1 2">
    <name type="scientific">Eretmocerus hayati</name>
    <dbReference type="NCBI Taxonomy" id="131215"/>
    <lineage>
        <taxon>Eukaryota</taxon>
        <taxon>Metazoa</taxon>
        <taxon>Ecdysozoa</taxon>
        <taxon>Arthropoda</taxon>
        <taxon>Hexapoda</taxon>
        <taxon>Insecta</taxon>
        <taxon>Pterygota</taxon>
        <taxon>Neoptera</taxon>
        <taxon>Endopterygota</taxon>
        <taxon>Hymenoptera</taxon>
        <taxon>Apocrita</taxon>
        <taxon>Proctotrupomorpha</taxon>
        <taxon>Chalcidoidea</taxon>
        <taxon>Aphelinidae</taxon>
        <taxon>Aphelininae</taxon>
        <taxon>Eretmocerus</taxon>
    </lineage>
</organism>